<accession>A0A371D5L0</accession>
<dbReference type="EMBL" id="KZ857416">
    <property type="protein sequence ID" value="RDX47811.1"/>
    <property type="molecule type" value="Genomic_DNA"/>
</dbReference>
<dbReference type="Pfam" id="PF13358">
    <property type="entry name" value="DDE_3"/>
    <property type="match status" value="1"/>
</dbReference>
<dbReference type="GO" id="GO:0003676">
    <property type="term" value="F:nucleic acid binding"/>
    <property type="evidence" value="ECO:0007669"/>
    <property type="project" value="InterPro"/>
</dbReference>
<reference evidence="2 3" key="1">
    <citation type="journal article" date="2018" name="Biotechnol. Biofuels">
        <title>Integrative visual omics of the white-rot fungus Polyporus brumalis exposes the biotechnological potential of its oxidative enzymes for delignifying raw plant biomass.</title>
        <authorList>
            <person name="Miyauchi S."/>
            <person name="Rancon A."/>
            <person name="Drula E."/>
            <person name="Hage H."/>
            <person name="Chaduli D."/>
            <person name="Favel A."/>
            <person name="Grisel S."/>
            <person name="Henrissat B."/>
            <person name="Herpoel-Gimbert I."/>
            <person name="Ruiz-Duenas F.J."/>
            <person name="Chevret D."/>
            <person name="Hainaut M."/>
            <person name="Lin J."/>
            <person name="Wang M."/>
            <person name="Pangilinan J."/>
            <person name="Lipzen A."/>
            <person name="Lesage-Meessen L."/>
            <person name="Navarro D."/>
            <person name="Riley R."/>
            <person name="Grigoriev I.V."/>
            <person name="Zhou S."/>
            <person name="Raouche S."/>
            <person name="Rosso M.N."/>
        </authorList>
    </citation>
    <scope>NUCLEOTIDE SEQUENCE [LARGE SCALE GENOMIC DNA]</scope>
    <source>
        <strain evidence="2 3">BRFM 1820</strain>
    </source>
</reference>
<dbReference type="PANTHER" id="PTHR46564:SF1">
    <property type="entry name" value="TRANSPOSASE"/>
    <property type="match status" value="1"/>
</dbReference>
<gene>
    <name evidence="2" type="ORF">OH76DRAFT_1315375</name>
</gene>
<dbReference type="InterPro" id="IPR038717">
    <property type="entry name" value="Tc1-like_DDE_dom"/>
</dbReference>
<organism evidence="2 3">
    <name type="scientific">Lentinus brumalis</name>
    <dbReference type="NCBI Taxonomy" id="2498619"/>
    <lineage>
        <taxon>Eukaryota</taxon>
        <taxon>Fungi</taxon>
        <taxon>Dikarya</taxon>
        <taxon>Basidiomycota</taxon>
        <taxon>Agaricomycotina</taxon>
        <taxon>Agaricomycetes</taxon>
        <taxon>Polyporales</taxon>
        <taxon>Polyporaceae</taxon>
        <taxon>Lentinus</taxon>
    </lineage>
</organism>
<dbReference type="Gene3D" id="3.30.420.10">
    <property type="entry name" value="Ribonuclease H-like superfamily/Ribonuclease H"/>
    <property type="match status" value="1"/>
</dbReference>
<proteinExistence type="predicted"/>
<evidence type="ECO:0000313" key="2">
    <source>
        <dbReference type="EMBL" id="RDX47811.1"/>
    </source>
</evidence>
<dbReference type="OrthoDB" id="2266637at2759"/>
<feature type="domain" description="Tc1-like transposase DDE" evidence="1">
    <location>
        <begin position="2"/>
        <end position="69"/>
    </location>
</feature>
<keyword evidence="3" id="KW-1185">Reference proteome</keyword>
<dbReference type="PANTHER" id="PTHR46564">
    <property type="entry name" value="TRANSPOSASE"/>
    <property type="match status" value="1"/>
</dbReference>
<feature type="non-terminal residue" evidence="2">
    <location>
        <position position="1"/>
    </location>
</feature>
<feature type="non-terminal residue" evidence="2">
    <location>
        <position position="74"/>
    </location>
</feature>
<evidence type="ECO:0000313" key="3">
    <source>
        <dbReference type="Proteomes" id="UP000256964"/>
    </source>
</evidence>
<sequence length="74" mass="8395">RYSVLPALTADGIVALDIFEGSVNKERFLQFLNNELAPILNPYPGPRSVVIMDNCTIHHDEDIRHLIEHECGEH</sequence>
<dbReference type="Proteomes" id="UP000256964">
    <property type="component" value="Unassembled WGS sequence"/>
</dbReference>
<dbReference type="STRING" id="139420.A0A371D5L0"/>
<dbReference type="AlphaFoldDB" id="A0A371D5L0"/>
<protein>
    <recommendedName>
        <fullName evidence="1">Tc1-like transposase DDE domain-containing protein</fullName>
    </recommendedName>
</protein>
<name>A0A371D5L0_9APHY</name>
<dbReference type="InterPro" id="IPR036397">
    <property type="entry name" value="RNaseH_sf"/>
</dbReference>
<evidence type="ECO:0000259" key="1">
    <source>
        <dbReference type="Pfam" id="PF13358"/>
    </source>
</evidence>